<reference evidence="2" key="1">
    <citation type="submission" date="2021-02" db="EMBL/GenBank/DDBJ databases">
        <authorList>
            <person name="Nowell W R."/>
        </authorList>
    </citation>
    <scope>NUCLEOTIDE SEQUENCE</scope>
</reference>
<dbReference type="GO" id="GO:0060271">
    <property type="term" value="P:cilium assembly"/>
    <property type="evidence" value="ECO:0007669"/>
    <property type="project" value="TreeGrafter"/>
</dbReference>
<dbReference type="Proteomes" id="UP000676336">
    <property type="component" value="Unassembled WGS sequence"/>
</dbReference>
<comment type="caution">
    <text evidence="2">The sequence shown here is derived from an EMBL/GenBank/DDBJ whole genome shotgun (WGS) entry which is preliminary data.</text>
</comment>
<sequence>MWMCRVDWRHLEFILTDSKLITISNCETELKDKIELKDRLVKMSVGFGYLIVLTSNQGLIYNCKHMGHPALFDLRDMSMSLIVQAEKHFLLSDGINISIYSYEGRLVSAPKLMSPKPDSVNINTVSISTDTIAVRDSTDTK</sequence>
<dbReference type="PANTHER" id="PTHR24098">
    <property type="entry name" value="OUTER SEGMENT 5"/>
    <property type="match status" value="1"/>
</dbReference>
<dbReference type="InterPro" id="IPR056456">
    <property type="entry name" value="Beta-prop_IFT80_2nd"/>
</dbReference>
<protein>
    <recommendedName>
        <fullName evidence="1">IFT80 second beta-propeller domain-containing protein</fullName>
    </recommendedName>
</protein>
<feature type="domain" description="IFT80 second beta-propeller" evidence="1">
    <location>
        <begin position="5"/>
        <end position="141"/>
    </location>
</feature>
<evidence type="ECO:0000259" key="1">
    <source>
        <dbReference type="Pfam" id="PF23335"/>
    </source>
</evidence>
<dbReference type="EMBL" id="CAJOBI010321918">
    <property type="protein sequence ID" value="CAF5186450.1"/>
    <property type="molecule type" value="Genomic_DNA"/>
</dbReference>
<evidence type="ECO:0000313" key="2">
    <source>
        <dbReference type="EMBL" id="CAF5186450.1"/>
    </source>
</evidence>
<organism evidence="2 3">
    <name type="scientific">Rotaria magnacalcarata</name>
    <dbReference type="NCBI Taxonomy" id="392030"/>
    <lineage>
        <taxon>Eukaryota</taxon>
        <taxon>Metazoa</taxon>
        <taxon>Spiralia</taxon>
        <taxon>Gnathifera</taxon>
        <taxon>Rotifera</taxon>
        <taxon>Eurotatoria</taxon>
        <taxon>Bdelloidea</taxon>
        <taxon>Philodinida</taxon>
        <taxon>Philodinidae</taxon>
        <taxon>Rotaria</taxon>
    </lineage>
</organism>
<name>A0A8S3HPZ8_9BILA</name>
<gene>
    <name evidence="2" type="ORF">SMN809_LOCUS70652</name>
</gene>
<evidence type="ECO:0000313" key="3">
    <source>
        <dbReference type="Proteomes" id="UP000676336"/>
    </source>
</evidence>
<proteinExistence type="predicted"/>
<accession>A0A8S3HPZ8</accession>
<dbReference type="PANTHER" id="PTHR24098:SF0">
    <property type="entry name" value="OUTER SEGMENT 5"/>
    <property type="match status" value="1"/>
</dbReference>
<dbReference type="GO" id="GO:0005929">
    <property type="term" value="C:cilium"/>
    <property type="evidence" value="ECO:0007669"/>
    <property type="project" value="TreeGrafter"/>
</dbReference>
<dbReference type="Pfam" id="PF23335">
    <property type="entry name" value="Beta-prop_IFT80_2nd"/>
    <property type="match status" value="1"/>
</dbReference>
<dbReference type="AlphaFoldDB" id="A0A8S3HPZ8"/>
<feature type="non-terminal residue" evidence="2">
    <location>
        <position position="1"/>
    </location>
</feature>
<dbReference type="GO" id="GO:0030992">
    <property type="term" value="C:intraciliary transport particle B"/>
    <property type="evidence" value="ECO:0007669"/>
    <property type="project" value="TreeGrafter"/>
</dbReference>